<dbReference type="Proteomes" id="UP000242875">
    <property type="component" value="Unassembled WGS sequence"/>
</dbReference>
<dbReference type="InterPro" id="IPR033708">
    <property type="entry name" value="Anticodon_Ile_BEm"/>
</dbReference>
<evidence type="ECO:0000256" key="10">
    <source>
        <dbReference type="RuleBase" id="RU363035"/>
    </source>
</evidence>
<dbReference type="Gene3D" id="3.90.740.10">
    <property type="entry name" value="Valyl/Leucyl/Isoleucyl-tRNA synthetase, editing domain"/>
    <property type="match status" value="1"/>
</dbReference>
<dbReference type="InterPro" id="IPR002300">
    <property type="entry name" value="aa-tRNA-synth_Ia"/>
</dbReference>
<evidence type="ECO:0000256" key="1">
    <source>
        <dbReference type="ARBA" id="ARBA00004496"/>
    </source>
</evidence>
<dbReference type="SUPFAM" id="SSF52374">
    <property type="entry name" value="Nucleotidylyl transferase"/>
    <property type="match status" value="1"/>
</dbReference>
<evidence type="ECO:0000256" key="4">
    <source>
        <dbReference type="ARBA" id="ARBA00022598"/>
    </source>
</evidence>
<keyword evidence="8 10" id="KW-0030">Aminoacyl-tRNA synthetase</keyword>
<evidence type="ECO:0000313" key="14">
    <source>
        <dbReference type="Proteomes" id="UP000242875"/>
    </source>
</evidence>
<dbReference type="EC" id="6.1.1.5" evidence="3"/>
<proteinExistence type="inferred from homology"/>
<dbReference type="InterPro" id="IPR009080">
    <property type="entry name" value="tRNAsynth_Ia_anticodon-bd"/>
</dbReference>
<dbReference type="GO" id="GO:0005524">
    <property type="term" value="F:ATP binding"/>
    <property type="evidence" value="ECO:0007669"/>
    <property type="project" value="UniProtKB-KW"/>
</dbReference>
<dbReference type="Gene3D" id="1.10.10.830">
    <property type="entry name" value="Ile-tRNA synthetase CP2 domain-like"/>
    <property type="match status" value="1"/>
</dbReference>
<dbReference type="Pfam" id="PF08264">
    <property type="entry name" value="Anticodon_1"/>
    <property type="match status" value="1"/>
</dbReference>
<dbReference type="InterPro" id="IPR013155">
    <property type="entry name" value="M/V/L/I-tRNA-synth_anticd-bd"/>
</dbReference>
<dbReference type="FunFam" id="3.40.50.620:FF:000152">
    <property type="entry name" value="Isoleucine--tRNA ligase"/>
    <property type="match status" value="1"/>
</dbReference>
<dbReference type="GO" id="GO:0006428">
    <property type="term" value="P:isoleucyl-tRNA aminoacylation"/>
    <property type="evidence" value="ECO:0007669"/>
    <property type="project" value="InterPro"/>
</dbReference>
<dbReference type="InterPro" id="IPR050081">
    <property type="entry name" value="Ile-tRNA_ligase"/>
</dbReference>
<keyword evidence="4 10" id="KW-0436">Ligase</keyword>
<dbReference type="Gene3D" id="3.40.50.620">
    <property type="entry name" value="HUPs"/>
    <property type="match status" value="2"/>
</dbReference>
<dbReference type="GO" id="GO:0032543">
    <property type="term" value="P:mitochondrial translation"/>
    <property type="evidence" value="ECO:0007669"/>
    <property type="project" value="EnsemblFungi"/>
</dbReference>
<dbReference type="PANTHER" id="PTHR42765:SF1">
    <property type="entry name" value="ISOLEUCINE--TRNA LIGASE, MITOCHONDRIAL"/>
    <property type="match status" value="1"/>
</dbReference>
<dbReference type="GO" id="GO:0005739">
    <property type="term" value="C:mitochondrion"/>
    <property type="evidence" value="ECO:0007669"/>
    <property type="project" value="EnsemblFungi"/>
</dbReference>
<protein>
    <recommendedName>
        <fullName evidence="3">isoleucine--tRNA ligase</fullName>
        <ecNumber evidence="3">6.1.1.5</ecNumber>
    </recommendedName>
    <alternativeName>
        <fullName evidence="9">Isoleucyl-tRNA synthetase</fullName>
    </alternativeName>
</protein>
<evidence type="ECO:0000259" key="12">
    <source>
        <dbReference type="Pfam" id="PF08264"/>
    </source>
</evidence>
<dbReference type="GO" id="GO:0004822">
    <property type="term" value="F:isoleucine-tRNA ligase activity"/>
    <property type="evidence" value="ECO:0007669"/>
    <property type="project" value="UniProtKB-EC"/>
</dbReference>
<dbReference type="InterPro" id="IPR002301">
    <property type="entry name" value="Ile-tRNA-ligase"/>
</dbReference>
<dbReference type="Pfam" id="PF00133">
    <property type="entry name" value="tRNA-synt_1"/>
    <property type="match status" value="1"/>
</dbReference>
<sequence>MTDSTSTQYGDTVLLPKTAFPLRADAVKREHQYRERCTSFLYAWQRERETSQEFILHDGPPYANGNLHLGHALNKILKDVINRYQLLQGKKVHYVPGWDCHGLPIEQKALESLKKDHRTLSAVEIREAARQRALSEVEKQRKDFMSWCIMGDWDHPYKTLNLDFELRQLQLFHDMVEKGYIYRQLKPVYWSPSSRTALAEAELEYNDEHKSRSIYVKLPVVSSDLHRSLPEDAKVYLLVWTTTPWTMPANRAVSINPEIDYVLAKGGDKEYFVVAKDREGVLQQSGAESESLEISALTLLQSRYRHPLTGNLYPILAGSHVTAESGTGLVHTAPGHGMEDYEVCLKHGILPFSPVDEDGMFTTDAGAGLAGKCTFTEGNAAVIDMLRQNNLLYKEELYTHKYPYDWRTKKPVMLRATAQWFANLTDLQQDGVNALSSVQMIPETSRHRLTQFTLSRKEWCISRQRAWGVPIPVLYGVKDGKPLLTSESISHIISVFEQRGTDLWWTEPNDEVFIAPTYRQGEQAYKRGYDTMDVWFDSGTSWTMLGKDQRAQVYLEGSDQHRGWFQSSLLTSVASRGHAPYEKLITHGFVLDEQGRKMAKSLGNIVEPSVIVHGGKINKKQSPPYGTDILRLWVASTEFTRDVTMGPTILAHIAESMRKIRTTARFMLGNLHDFRESDLVAYEGLRPFDKYMLGKLSQFIMMVENAYESFAFNQAVQAFHNFNNNVLSATYFDVIKDRLYNEATNATSRRSAQTVLYHILKSYTVCLAPIACHTSEEIYEHMGSILDDTHTSVFQNPWPRIPSQWNADEELQKDFDALLQLKTSVNQVLESMRQEKLLTTSQGASLSIICNEKTPDFLSKHADDLSDINLVSSVEILISDQPEESMHYADHVTSDGKGAR</sequence>
<dbReference type="AlphaFoldDB" id="A0A261XUY0"/>
<comment type="similarity">
    <text evidence="2 10">Belongs to the class-I aminoacyl-tRNA synthetase family.</text>
</comment>
<dbReference type="Gene3D" id="1.10.730.20">
    <property type="match status" value="1"/>
</dbReference>
<dbReference type="PRINTS" id="PR00984">
    <property type="entry name" value="TRNASYNTHILE"/>
</dbReference>
<dbReference type="SUPFAM" id="SSF50677">
    <property type="entry name" value="ValRS/IleRS/LeuRS editing domain"/>
    <property type="match status" value="1"/>
</dbReference>
<feature type="domain" description="Aminoacyl-tRNA synthetase class Ia" evidence="11">
    <location>
        <begin position="46"/>
        <end position="645"/>
    </location>
</feature>
<evidence type="ECO:0000256" key="5">
    <source>
        <dbReference type="ARBA" id="ARBA00022741"/>
    </source>
</evidence>
<feature type="domain" description="Methionyl/Valyl/Leucyl/Isoleucyl-tRNA synthetase anticodon-binding" evidence="12">
    <location>
        <begin position="689"/>
        <end position="845"/>
    </location>
</feature>
<accession>A0A261XUY0</accession>
<keyword evidence="7 10" id="KW-0648">Protein biosynthesis</keyword>
<dbReference type="SUPFAM" id="SSF47323">
    <property type="entry name" value="Anticodon-binding domain of a subclass of class I aminoacyl-tRNA synthetases"/>
    <property type="match status" value="1"/>
</dbReference>
<evidence type="ECO:0000256" key="7">
    <source>
        <dbReference type="ARBA" id="ARBA00022917"/>
    </source>
</evidence>
<dbReference type="PANTHER" id="PTHR42765">
    <property type="entry name" value="SOLEUCYL-TRNA SYNTHETASE"/>
    <property type="match status" value="1"/>
</dbReference>
<name>A0A261XUY0_9FUNG</name>
<evidence type="ECO:0000256" key="6">
    <source>
        <dbReference type="ARBA" id="ARBA00022840"/>
    </source>
</evidence>
<dbReference type="HAMAP" id="MF_02002">
    <property type="entry name" value="Ile_tRNA_synth_type1"/>
    <property type="match status" value="1"/>
</dbReference>
<evidence type="ECO:0000256" key="8">
    <source>
        <dbReference type="ARBA" id="ARBA00023146"/>
    </source>
</evidence>
<keyword evidence="5 10" id="KW-0547">Nucleotide-binding</keyword>
<comment type="subcellular location">
    <subcellularLocation>
        <location evidence="1">Cytoplasm</location>
    </subcellularLocation>
</comment>
<dbReference type="EMBL" id="MVBO01000180">
    <property type="protein sequence ID" value="OZJ02176.1"/>
    <property type="molecule type" value="Genomic_DNA"/>
</dbReference>
<dbReference type="CDD" id="cd00818">
    <property type="entry name" value="IleRS_core"/>
    <property type="match status" value="1"/>
</dbReference>
<evidence type="ECO:0000256" key="9">
    <source>
        <dbReference type="ARBA" id="ARBA00032665"/>
    </source>
</evidence>
<organism evidence="13 14">
    <name type="scientific">Bifiguratus adelaidae</name>
    <dbReference type="NCBI Taxonomy" id="1938954"/>
    <lineage>
        <taxon>Eukaryota</taxon>
        <taxon>Fungi</taxon>
        <taxon>Fungi incertae sedis</taxon>
        <taxon>Mucoromycota</taxon>
        <taxon>Mucoromycotina</taxon>
        <taxon>Endogonomycetes</taxon>
        <taxon>Endogonales</taxon>
        <taxon>Endogonales incertae sedis</taxon>
        <taxon>Bifiguratus</taxon>
    </lineage>
</organism>
<dbReference type="OrthoDB" id="10264412at2759"/>
<evidence type="ECO:0000259" key="11">
    <source>
        <dbReference type="Pfam" id="PF00133"/>
    </source>
</evidence>
<comment type="caution">
    <text evidence="13">The sequence shown here is derived from an EMBL/GenBank/DDBJ whole genome shotgun (WGS) entry which is preliminary data.</text>
</comment>
<dbReference type="InterPro" id="IPR001412">
    <property type="entry name" value="aa-tRNA-synth_I_CS"/>
</dbReference>
<reference evidence="13 14" key="1">
    <citation type="journal article" date="2017" name="Mycologia">
        <title>Bifiguratus adelaidae, gen. et sp. nov., a new member of Mucoromycotina in endophytic and soil-dwelling habitats.</title>
        <authorList>
            <person name="Torres-Cruz T.J."/>
            <person name="Billingsley Tobias T.L."/>
            <person name="Almatruk M."/>
            <person name="Hesse C."/>
            <person name="Kuske C.R."/>
            <person name="Desiro A."/>
            <person name="Benucci G.M."/>
            <person name="Bonito G."/>
            <person name="Stajich J.E."/>
            <person name="Dunlap C."/>
            <person name="Arnold A.E."/>
            <person name="Porras-Alfaro A."/>
        </authorList>
    </citation>
    <scope>NUCLEOTIDE SEQUENCE [LARGE SCALE GENOMIC DNA]</scope>
    <source>
        <strain evidence="13 14">AZ0501</strain>
    </source>
</reference>
<dbReference type="CDD" id="cd07960">
    <property type="entry name" value="Anticodon_Ia_Ile_BEm"/>
    <property type="match status" value="1"/>
</dbReference>
<keyword evidence="6 10" id="KW-0067">ATP-binding</keyword>
<dbReference type="InterPro" id="IPR009008">
    <property type="entry name" value="Val/Leu/Ile-tRNA-synth_edit"/>
</dbReference>
<dbReference type="GO" id="GO:0000049">
    <property type="term" value="F:tRNA binding"/>
    <property type="evidence" value="ECO:0007669"/>
    <property type="project" value="InterPro"/>
</dbReference>
<dbReference type="NCBIfam" id="TIGR00392">
    <property type="entry name" value="ileS"/>
    <property type="match status" value="1"/>
</dbReference>
<dbReference type="PROSITE" id="PS00178">
    <property type="entry name" value="AA_TRNA_LIGASE_I"/>
    <property type="match status" value="1"/>
</dbReference>
<gene>
    <name evidence="13" type="ORF">BZG36_04805</name>
</gene>
<keyword evidence="14" id="KW-1185">Reference proteome</keyword>
<dbReference type="GO" id="GO:0002161">
    <property type="term" value="F:aminoacyl-tRNA deacylase activity"/>
    <property type="evidence" value="ECO:0007669"/>
    <property type="project" value="InterPro"/>
</dbReference>
<evidence type="ECO:0000313" key="13">
    <source>
        <dbReference type="EMBL" id="OZJ02176.1"/>
    </source>
</evidence>
<evidence type="ECO:0000256" key="3">
    <source>
        <dbReference type="ARBA" id="ARBA00013165"/>
    </source>
</evidence>
<dbReference type="InterPro" id="IPR023585">
    <property type="entry name" value="Ile-tRNA-ligase_type1"/>
</dbReference>
<dbReference type="InterPro" id="IPR014729">
    <property type="entry name" value="Rossmann-like_a/b/a_fold"/>
</dbReference>
<evidence type="ECO:0000256" key="2">
    <source>
        <dbReference type="ARBA" id="ARBA00005594"/>
    </source>
</evidence>